<feature type="compositionally biased region" description="Basic residues" evidence="1">
    <location>
        <begin position="147"/>
        <end position="163"/>
    </location>
</feature>
<accession>A0A4Q2TCD8</accession>
<dbReference type="SUPFAM" id="SSF52540">
    <property type="entry name" value="P-loop containing nucleoside triphosphate hydrolases"/>
    <property type="match status" value="1"/>
</dbReference>
<organism evidence="2 3">
    <name type="scientific">Nocardioides zhouii</name>
    <dbReference type="NCBI Taxonomy" id="1168729"/>
    <lineage>
        <taxon>Bacteria</taxon>
        <taxon>Bacillati</taxon>
        <taxon>Actinomycetota</taxon>
        <taxon>Actinomycetes</taxon>
        <taxon>Propionibacteriales</taxon>
        <taxon>Nocardioidaceae</taxon>
        <taxon>Nocardioides</taxon>
    </lineage>
</organism>
<reference evidence="2 3" key="1">
    <citation type="submission" date="2019-01" db="EMBL/GenBank/DDBJ databases">
        <title>Novel species of Nocardioides.</title>
        <authorList>
            <person name="Liu Q."/>
            <person name="X Y.-H."/>
        </authorList>
    </citation>
    <scope>NUCLEOTIDE SEQUENCE [LARGE SCALE GENOMIC DNA]</scope>
    <source>
        <strain evidence="2 3">HLT2-9</strain>
    </source>
</reference>
<feature type="region of interest" description="Disordered" evidence="1">
    <location>
        <begin position="139"/>
        <end position="163"/>
    </location>
</feature>
<name>A0A4Q2TCD8_9ACTN</name>
<evidence type="ECO:0000256" key="1">
    <source>
        <dbReference type="SAM" id="MobiDB-lite"/>
    </source>
</evidence>
<dbReference type="EMBL" id="SDWV01000001">
    <property type="protein sequence ID" value="RYC14808.1"/>
    <property type="molecule type" value="Genomic_DNA"/>
</dbReference>
<protein>
    <recommendedName>
        <fullName evidence="4">ATP-binding protein</fullName>
    </recommendedName>
</protein>
<dbReference type="Gene3D" id="3.40.50.300">
    <property type="entry name" value="P-loop containing nucleotide triphosphate hydrolases"/>
    <property type="match status" value="1"/>
</dbReference>
<proteinExistence type="predicted"/>
<dbReference type="PANTHER" id="PTHR37807">
    <property type="entry name" value="OS07G0160300 PROTEIN"/>
    <property type="match status" value="1"/>
</dbReference>
<dbReference type="PANTHER" id="PTHR37807:SF3">
    <property type="entry name" value="OS07G0160300 PROTEIN"/>
    <property type="match status" value="1"/>
</dbReference>
<keyword evidence="3" id="KW-1185">Reference proteome</keyword>
<sequence>MPSVVRGRVPADNPRKANYGRGVLVQMSGIPGTGKSTLAARLGERLGYVVLDTDVVKSALLRSGIPLEQSGRATYAATLDVAAHLLAQGQSVILDSPCRYPELLDAGQQRPPSMPECPTGSSSSGSTMSHWCFPARMLGRLGSPRSHPPRGHPRGGSGRRART</sequence>
<dbReference type="InterPro" id="IPR027417">
    <property type="entry name" value="P-loop_NTPase"/>
</dbReference>
<dbReference type="Proteomes" id="UP000291101">
    <property type="component" value="Unassembled WGS sequence"/>
</dbReference>
<gene>
    <name evidence="2" type="ORF">EUA94_01420</name>
</gene>
<dbReference type="AlphaFoldDB" id="A0A4Q2TCD8"/>
<comment type="caution">
    <text evidence="2">The sequence shown here is derived from an EMBL/GenBank/DDBJ whole genome shotgun (WGS) entry which is preliminary data.</text>
</comment>
<evidence type="ECO:0008006" key="4">
    <source>
        <dbReference type="Google" id="ProtNLM"/>
    </source>
</evidence>
<evidence type="ECO:0000313" key="2">
    <source>
        <dbReference type="EMBL" id="RYC14808.1"/>
    </source>
</evidence>
<feature type="region of interest" description="Disordered" evidence="1">
    <location>
        <begin position="103"/>
        <end position="125"/>
    </location>
</feature>
<evidence type="ECO:0000313" key="3">
    <source>
        <dbReference type="Proteomes" id="UP000291101"/>
    </source>
</evidence>
<dbReference type="OrthoDB" id="3819922at2"/>
<dbReference type="Pfam" id="PF13671">
    <property type="entry name" value="AAA_33"/>
    <property type="match status" value="1"/>
</dbReference>